<dbReference type="GO" id="GO:0006006">
    <property type="term" value="P:glucose metabolic process"/>
    <property type="evidence" value="ECO:0007669"/>
    <property type="project" value="UniProtKB-KW"/>
</dbReference>
<comment type="caution">
    <text evidence="7">Lacks conserved residue(s) required for the propagation of feature annotation.</text>
</comment>
<feature type="binding site" evidence="7">
    <location>
        <position position="233"/>
    </location>
    <ligand>
        <name>substrate</name>
    </ligand>
</feature>
<feature type="domain" description="Glucose-6-phosphate dehydrogenase NAD-binding" evidence="8">
    <location>
        <begin position="25"/>
        <end position="204"/>
    </location>
</feature>
<dbReference type="PROSITE" id="PS00069">
    <property type="entry name" value="G6P_DEHYDROGENASE"/>
    <property type="match status" value="1"/>
</dbReference>
<dbReference type="GO" id="GO:0005829">
    <property type="term" value="C:cytosol"/>
    <property type="evidence" value="ECO:0007669"/>
    <property type="project" value="TreeGrafter"/>
</dbReference>
<feature type="binding site" evidence="7">
    <location>
        <position position="195"/>
    </location>
    <ligand>
        <name>substrate</name>
    </ligand>
</feature>
<keyword evidence="6 7" id="KW-0119">Carbohydrate metabolism</keyword>
<dbReference type="OrthoDB" id="9802739at2"/>
<dbReference type="GO" id="GO:0050661">
    <property type="term" value="F:NADP binding"/>
    <property type="evidence" value="ECO:0007669"/>
    <property type="project" value="UniProtKB-UniRule"/>
</dbReference>
<dbReference type="Pfam" id="PF02781">
    <property type="entry name" value="G6PD_C"/>
    <property type="match status" value="1"/>
</dbReference>
<feature type="binding site" evidence="7">
    <location>
        <position position="62"/>
    </location>
    <ligand>
        <name>NADP(+)</name>
        <dbReference type="ChEBI" id="CHEBI:58349"/>
    </ligand>
</feature>
<dbReference type="SUPFAM" id="SSF55347">
    <property type="entry name" value="Glyceraldehyde-3-phosphate dehydrogenase-like, C-terminal domain"/>
    <property type="match status" value="1"/>
</dbReference>
<keyword evidence="4 7" id="KW-0521">NADP</keyword>
<keyword evidence="5 7" id="KW-0560">Oxidoreductase</keyword>
<dbReference type="InterPro" id="IPR019796">
    <property type="entry name" value="G6P_DH_AS"/>
</dbReference>
<comment type="pathway">
    <text evidence="1 7">Carbohydrate degradation; pentose phosphate pathway; D-ribulose 5-phosphate from D-glucose 6-phosphate (oxidative stage): step 1/3.</text>
</comment>
<evidence type="ECO:0000256" key="7">
    <source>
        <dbReference type="HAMAP-Rule" id="MF_00966"/>
    </source>
</evidence>
<dbReference type="PRINTS" id="PR00079">
    <property type="entry name" value="G6PDHDRGNASE"/>
</dbReference>
<evidence type="ECO:0000256" key="2">
    <source>
        <dbReference type="ARBA" id="ARBA00009975"/>
    </source>
</evidence>
<evidence type="ECO:0000256" key="3">
    <source>
        <dbReference type="ARBA" id="ARBA00022526"/>
    </source>
</evidence>
<dbReference type="EMBL" id="JNAH01000005">
    <property type="protein sequence ID" value="KGF87385.1"/>
    <property type="molecule type" value="Genomic_DNA"/>
</dbReference>
<dbReference type="Proteomes" id="UP000030598">
    <property type="component" value="Unassembled WGS sequence"/>
</dbReference>
<dbReference type="SUPFAM" id="SSF51735">
    <property type="entry name" value="NAD(P)-binding Rossmann-fold domains"/>
    <property type="match status" value="1"/>
</dbReference>
<accession>A0A0A1ZD60</accession>
<dbReference type="InterPro" id="IPR001282">
    <property type="entry name" value="G6P_DH"/>
</dbReference>
<dbReference type="InterPro" id="IPR036291">
    <property type="entry name" value="NAD(P)-bd_dom_sf"/>
</dbReference>
<comment type="catalytic activity">
    <reaction evidence="7">
        <text>D-glucose 6-phosphate + NADP(+) = 6-phospho-D-glucono-1,5-lactone + NADPH + H(+)</text>
        <dbReference type="Rhea" id="RHEA:15841"/>
        <dbReference type="ChEBI" id="CHEBI:15378"/>
        <dbReference type="ChEBI" id="CHEBI:57783"/>
        <dbReference type="ChEBI" id="CHEBI:57955"/>
        <dbReference type="ChEBI" id="CHEBI:58349"/>
        <dbReference type="ChEBI" id="CHEBI:61548"/>
        <dbReference type="EC" id="1.1.1.49"/>
    </reaction>
</comment>
<comment type="similarity">
    <text evidence="2 7">Belongs to the glucose-6-phosphate dehydrogenase family.</text>
</comment>
<dbReference type="Gene3D" id="3.30.360.10">
    <property type="entry name" value="Dihydrodipicolinate Reductase, domain 2"/>
    <property type="match status" value="1"/>
</dbReference>
<evidence type="ECO:0000259" key="8">
    <source>
        <dbReference type="Pfam" id="PF00479"/>
    </source>
</evidence>
<name>A0A0A1ZD60_PROMR</name>
<dbReference type="GO" id="GO:0009051">
    <property type="term" value="P:pentose-phosphate shunt, oxidative branch"/>
    <property type="evidence" value="ECO:0007669"/>
    <property type="project" value="TreeGrafter"/>
</dbReference>
<dbReference type="RefSeq" id="WP_032524603.1">
    <property type="nucleotide sequence ID" value="NZ_CP138934.1"/>
</dbReference>
<reference evidence="11" key="1">
    <citation type="journal article" date="2014" name="Sci. Data">
        <title>Genomes of diverse isolates of the marine cyanobacterium Prochlorococcus.</title>
        <authorList>
            <person name="Biller S."/>
            <person name="Berube P."/>
            <person name="Thompson J."/>
            <person name="Kelly L."/>
            <person name="Roggensack S."/>
            <person name="Awad L."/>
            <person name="Roache-Johnson K."/>
            <person name="Ding H."/>
            <person name="Giovannoni S.J."/>
            <person name="Moore L.R."/>
            <person name="Chisholm S.W."/>
        </authorList>
    </citation>
    <scope>NUCLEOTIDE SEQUENCE [LARGE SCALE GENOMIC DNA]</scope>
    <source>
        <strain evidence="11">GP2</strain>
    </source>
</reference>
<organism evidence="10 11">
    <name type="scientific">Prochlorococcus marinus str. GP2</name>
    <dbReference type="NCBI Taxonomy" id="59925"/>
    <lineage>
        <taxon>Bacteria</taxon>
        <taxon>Bacillati</taxon>
        <taxon>Cyanobacteriota</taxon>
        <taxon>Cyanophyceae</taxon>
        <taxon>Synechococcales</taxon>
        <taxon>Prochlorococcaceae</taxon>
        <taxon>Prochlorococcus</taxon>
    </lineage>
</organism>
<evidence type="ECO:0000256" key="6">
    <source>
        <dbReference type="ARBA" id="ARBA00023277"/>
    </source>
</evidence>
<feature type="binding site" evidence="7">
    <location>
        <position position="252"/>
    </location>
    <ligand>
        <name>substrate</name>
    </ligand>
</feature>
<dbReference type="NCBIfam" id="TIGR00871">
    <property type="entry name" value="zwf"/>
    <property type="match status" value="1"/>
</dbReference>
<dbReference type="UniPathway" id="UPA00115">
    <property type="reaction ID" value="UER00408"/>
</dbReference>
<evidence type="ECO:0000256" key="1">
    <source>
        <dbReference type="ARBA" id="ARBA00004937"/>
    </source>
</evidence>
<dbReference type="InterPro" id="IPR022674">
    <property type="entry name" value="G6P_DH_NAD-bd"/>
</dbReference>
<evidence type="ECO:0000256" key="4">
    <source>
        <dbReference type="ARBA" id="ARBA00022857"/>
    </source>
</evidence>
<dbReference type="eggNOG" id="COG0364">
    <property type="taxonomic scope" value="Bacteria"/>
</dbReference>
<dbReference type="HAMAP" id="MF_00966">
    <property type="entry name" value="G6PD"/>
    <property type="match status" value="1"/>
</dbReference>
<keyword evidence="3 7" id="KW-0313">Glucose metabolism</keyword>
<dbReference type="GO" id="GO:0004345">
    <property type="term" value="F:glucose-6-phosphate dehydrogenase activity"/>
    <property type="evidence" value="ECO:0007669"/>
    <property type="project" value="UniProtKB-UniRule"/>
</dbReference>
<feature type="domain" description="Glucose-6-phosphate dehydrogenase C-terminal" evidence="9">
    <location>
        <begin position="206"/>
        <end position="505"/>
    </location>
</feature>
<dbReference type="STRING" id="59925.EU91_1114"/>
<feature type="binding site" evidence="7">
    <location>
        <position position="165"/>
    </location>
    <ligand>
        <name>NADP(+)</name>
        <dbReference type="ChEBI" id="CHEBI:58349"/>
    </ligand>
</feature>
<dbReference type="PIRSF" id="PIRSF000110">
    <property type="entry name" value="G6PD"/>
    <property type="match status" value="1"/>
</dbReference>
<dbReference type="EC" id="1.1.1.49" evidence="7"/>
<comment type="function">
    <text evidence="7">Catalyzes the oxidation of glucose 6-phosphate to 6-phosphogluconolactone.</text>
</comment>
<dbReference type="PANTHER" id="PTHR23429:SF0">
    <property type="entry name" value="GLUCOSE-6-PHOSPHATE 1-DEHYDROGENASE"/>
    <property type="match status" value="1"/>
</dbReference>
<feature type="binding site" evidence="7">
    <location>
        <position position="199"/>
    </location>
    <ligand>
        <name>substrate</name>
    </ligand>
</feature>
<protein>
    <recommendedName>
        <fullName evidence="7">Glucose-6-phosphate 1-dehydrogenase</fullName>
        <shortName evidence="7">G6PD</shortName>
        <ecNumber evidence="7">1.1.1.49</ecNumber>
    </recommendedName>
</protein>
<dbReference type="Gene3D" id="3.40.50.720">
    <property type="entry name" value="NAD(P)-binding Rossmann-like Domain"/>
    <property type="match status" value="1"/>
</dbReference>
<dbReference type="PANTHER" id="PTHR23429">
    <property type="entry name" value="GLUCOSE-6-PHOSPHATE 1-DEHYDROGENASE G6PD"/>
    <property type="match status" value="1"/>
</dbReference>
<evidence type="ECO:0000313" key="11">
    <source>
        <dbReference type="Proteomes" id="UP000030598"/>
    </source>
</evidence>
<dbReference type="Pfam" id="PF00479">
    <property type="entry name" value="G6PD_N"/>
    <property type="match status" value="1"/>
</dbReference>
<gene>
    <name evidence="7" type="primary">zwf</name>
    <name evidence="10" type="ORF">EU91_1114</name>
</gene>
<feature type="binding site" evidence="7">
    <location>
        <position position="357"/>
    </location>
    <ligand>
        <name>substrate</name>
    </ligand>
</feature>
<evidence type="ECO:0000313" key="10">
    <source>
        <dbReference type="EMBL" id="KGF87385.1"/>
    </source>
</evidence>
<proteinExistence type="inferred from homology"/>
<comment type="caution">
    <text evidence="10">The sequence shown here is derived from an EMBL/GenBank/DDBJ whole genome shotgun (WGS) entry which is preliminary data.</text>
</comment>
<feature type="binding site" evidence="7">
    <location>
        <begin position="102"/>
        <end position="103"/>
    </location>
    <ligand>
        <name>NADP(+)</name>
        <dbReference type="ChEBI" id="CHEBI:58349"/>
    </ligand>
</feature>
<dbReference type="InterPro" id="IPR022675">
    <property type="entry name" value="G6P_DH_C"/>
</dbReference>
<dbReference type="AlphaFoldDB" id="A0A0A1ZD60"/>
<evidence type="ECO:0000259" key="9">
    <source>
        <dbReference type="Pfam" id="PF02781"/>
    </source>
</evidence>
<feature type="active site" description="Proton acceptor" evidence="7">
    <location>
        <position position="257"/>
    </location>
</feature>
<evidence type="ECO:0000256" key="5">
    <source>
        <dbReference type="ARBA" id="ARBA00023002"/>
    </source>
</evidence>
<sequence>MTSTLSNPLRLGLRQERVISPQCLVIFGASGDLTHRKLIPALFELFLQRRIPSEFGIVGCARRTWSDNEFREKMKVKLSNQISGKESEWEQFSNYLFYEPVDLQQSDHVVRLSKRLNEIDKTQATHGNRTFYLSVSPNFYASGCKALKAAGLLNDPKKSRLVIEKPFGRDYSSAKKLNKIVQSCAEESQIYRIDHYLGKETVQNILVLRFANTIFEPIWNRNYISSVQITSSETVGVEDRAGYYESSGALRDMLQNHMTQMLAVTAMEPPGKFEPEAIRNEKAKVLQASKLADENKPWNCCIRGQYGEGGNISNRLKGYRQEEGVNCNSTTETYIAAKVFVDNWRWQGVPFYLRTGKRLPKRLGEIVLTFKDVPVHLFESTIINPAPNQLILRIQPNEGATFKFEVKSPGSGMKSRPVEMEFSYDESFGEPSDEGYVRLLADAMLSDPTLFTRSDEVEAAWKLYTPLIELMDNSPWKLPIYNYESMTWGPPESDQLLSKDNIFWRRP</sequence>